<organism evidence="7 8">
    <name type="scientific">Solihabitans fulvus</name>
    <dbReference type="NCBI Taxonomy" id="1892852"/>
    <lineage>
        <taxon>Bacteria</taxon>
        <taxon>Bacillati</taxon>
        <taxon>Actinomycetota</taxon>
        <taxon>Actinomycetes</taxon>
        <taxon>Pseudonocardiales</taxon>
        <taxon>Pseudonocardiaceae</taxon>
        <taxon>Solihabitans</taxon>
    </lineage>
</organism>
<dbReference type="EMBL" id="VUOB01000085">
    <property type="protein sequence ID" value="KAA2251229.1"/>
    <property type="molecule type" value="Genomic_DNA"/>
</dbReference>
<accession>A0A5B2WL76</accession>
<keyword evidence="3" id="KW-0479">Metal-binding</keyword>
<keyword evidence="4" id="KW-0560">Oxidoreductase</keyword>
<evidence type="ECO:0000256" key="3">
    <source>
        <dbReference type="ARBA" id="ARBA00022723"/>
    </source>
</evidence>
<dbReference type="PRINTS" id="PR00359">
    <property type="entry name" value="BP450"/>
</dbReference>
<dbReference type="GO" id="GO:0005506">
    <property type="term" value="F:iron ion binding"/>
    <property type="evidence" value="ECO:0007669"/>
    <property type="project" value="InterPro"/>
</dbReference>
<reference evidence="7 8" key="1">
    <citation type="submission" date="2019-09" db="EMBL/GenBank/DDBJ databases">
        <title>Goodfellowia gen. nov., a new genus of the Pseudonocardineae related to Actinoalloteichus, containing Goodfellowia coeruleoviolacea gen. nov., comb. nov. gen. nov., comb. nov.</title>
        <authorList>
            <person name="Labeda D."/>
        </authorList>
    </citation>
    <scope>NUCLEOTIDE SEQUENCE [LARGE SCALE GENOMIC DNA]</scope>
    <source>
        <strain evidence="7 8">AN110305</strain>
    </source>
</reference>
<dbReference type="OrthoDB" id="142769at2"/>
<protein>
    <submittedName>
        <fullName evidence="7">Cytochrome P450</fullName>
    </submittedName>
</protein>
<keyword evidence="5" id="KW-0408">Iron</keyword>
<comment type="caution">
    <text evidence="7">The sequence shown here is derived from an EMBL/GenBank/DDBJ whole genome shotgun (WGS) entry which is preliminary data.</text>
</comment>
<keyword evidence="8" id="KW-1185">Reference proteome</keyword>
<dbReference type="Pfam" id="PF00067">
    <property type="entry name" value="p450"/>
    <property type="match status" value="1"/>
</dbReference>
<dbReference type="GO" id="GO:0020037">
    <property type="term" value="F:heme binding"/>
    <property type="evidence" value="ECO:0007669"/>
    <property type="project" value="InterPro"/>
</dbReference>
<comment type="similarity">
    <text evidence="1">Belongs to the cytochrome P450 family.</text>
</comment>
<dbReference type="Gene3D" id="1.10.630.10">
    <property type="entry name" value="Cytochrome P450"/>
    <property type="match status" value="1"/>
</dbReference>
<dbReference type="PANTHER" id="PTHR46696:SF1">
    <property type="entry name" value="CYTOCHROME P450 YJIB-RELATED"/>
    <property type="match status" value="1"/>
</dbReference>
<evidence type="ECO:0000256" key="4">
    <source>
        <dbReference type="ARBA" id="ARBA00023002"/>
    </source>
</evidence>
<sequence>MTKGWGHSDMAQITTSDLTMMAVYEPEYVVDPYPLYRRIREVSPVFWDRHMGEDGAWMVTGYDAAIQALRDPRLSARRAQWDPSRAPAGSPPQVASSLKALAEQVFVADPPQHTRLRKLMAKPFLPRAVEKMRPEIEQVGNELLDRVAGRGEMDFMGEFAMALPSAMVCKVIGVPQSDRDKVWKRILSWGVLVDGGPLSREHPEFHLANLGKYMDYFREQIALRRENPTDDLLGVLAAADAEGGFDSEEELLGNLIFLLTAGQTTTAHQIGNTALSLLANPEVFERIAAEPSLVPDATPEFMRYDSSVQLTKRRASEAVELAGQQIEAGQELFVWMGAAHRDPAKFPDPDRLDPDREPVQNLSLGHGIHYCLGGQLGQLVNETAIRLFAERIPNPKVDLDGVHRTATPTFRGPHVVPLTFG</sequence>
<evidence type="ECO:0000256" key="5">
    <source>
        <dbReference type="ARBA" id="ARBA00023004"/>
    </source>
</evidence>
<evidence type="ECO:0000313" key="7">
    <source>
        <dbReference type="EMBL" id="KAA2251229.1"/>
    </source>
</evidence>
<gene>
    <name evidence="7" type="ORF">F0L68_38055</name>
</gene>
<keyword evidence="6" id="KW-0503">Monooxygenase</keyword>
<reference evidence="7 8" key="2">
    <citation type="submission" date="2019-09" db="EMBL/GenBank/DDBJ databases">
        <authorList>
            <person name="Jin C."/>
        </authorList>
    </citation>
    <scope>NUCLEOTIDE SEQUENCE [LARGE SCALE GENOMIC DNA]</scope>
    <source>
        <strain evidence="7 8">AN110305</strain>
    </source>
</reference>
<dbReference type="FunFam" id="1.10.630.10:FF:000018">
    <property type="entry name" value="Cytochrome P450 monooxygenase"/>
    <property type="match status" value="1"/>
</dbReference>
<evidence type="ECO:0000256" key="6">
    <source>
        <dbReference type="ARBA" id="ARBA00023033"/>
    </source>
</evidence>
<evidence type="ECO:0000313" key="8">
    <source>
        <dbReference type="Proteomes" id="UP000323454"/>
    </source>
</evidence>
<name>A0A5B2WL76_9PSEU</name>
<keyword evidence="2" id="KW-0349">Heme</keyword>
<dbReference type="GO" id="GO:0016705">
    <property type="term" value="F:oxidoreductase activity, acting on paired donors, with incorporation or reduction of molecular oxygen"/>
    <property type="evidence" value="ECO:0007669"/>
    <property type="project" value="InterPro"/>
</dbReference>
<dbReference type="CDD" id="cd20625">
    <property type="entry name" value="CYP164-like"/>
    <property type="match status" value="1"/>
</dbReference>
<dbReference type="GO" id="GO:0004497">
    <property type="term" value="F:monooxygenase activity"/>
    <property type="evidence" value="ECO:0007669"/>
    <property type="project" value="UniProtKB-KW"/>
</dbReference>
<dbReference type="InterPro" id="IPR036396">
    <property type="entry name" value="Cyt_P450_sf"/>
</dbReference>
<dbReference type="Proteomes" id="UP000323454">
    <property type="component" value="Unassembled WGS sequence"/>
</dbReference>
<dbReference type="AlphaFoldDB" id="A0A5B2WL76"/>
<proteinExistence type="inferred from homology"/>
<dbReference type="PANTHER" id="PTHR46696">
    <property type="entry name" value="P450, PUTATIVE (EUROFUNG)-RELATED"/>
    <property type="match status" value="1"/>
</dbReference>
<dbReference type="InterPro" id="IPR002397">
    <property type="entry name" value="Cyt_P450_B"/>
</dbReference>
<evidence type="ECO:0000256" key="2">
    <source>
        <dbReference type="ARBA" id="ARBA00022617"/>
    </source>
</evidence>
<evidence type="ECO:0000256" key="1">
    <source>
        <dbReference type="ARBA" id="ARBA00010617"/>
    </source>
</evidence>
<dbReference type="InterPro" id="IPR001128">
    <property type="entry name" value="Cyt_P450"/>
</dbReference>
<dbReference type="SUPFAM" id="SSF48264">
    <property type="entry name" value="Cytochrome P450"/>
    <property type="match status" value="1"/>
</dbReference>